<protein>
    <recommendedName>
        <fullName evidence="8">CCHC-type domain-containing protein</fullName>
    </recommendedName>
</protein>
<dbReference type="InterPro" id="IPR025836">
    <property type="entry name" value="Zn_knuckle_CX2CX4HX4C"/>
</dbReference>
<dbReference type="InterPro" id="IPR000477">
    <property type="entry name" value="RT_dom"/>
</dbReference>
<feature type="region of interest" description="Disordered" evidence="1">
    <location>
        <begin position="403"/>
        <end position="436"/>
    </location>
</feature>
<evidence type="ECO:0000259" key="6">
    <source>
        <dbReference type="Pfam" id="PF14392"/>
    </source>
</evidence>
<feature type="region of interest" description="Disordered" evidence="1">
    <location>
        <begin position="227"/>
        <end position="250"/>
    </location>
</feature>
<evidence type="ECO:0000313" key="7">
    <source>
        <dbReference type="EMBL" id="SPD19294.1"/>
    </source>
</evidence>
<evidence type="ECO:0000256" key="1">
    <source>
        <dbReference type="SAM" id="MobiDB-lite"/>
    </source>
</evidence>
<dbReference type="Pfam" id="PF13966">
    <property type="entry name" value="zf-RVT"/>
    <property type="match status" value="1"/>
</dbReference>
<name>A0A2N9I5D8_FAGSY</name>
<dbReference type="InterPro" id="IPR036691">
    <property type="entry name" value="Endo/exonu/phosph_ase_sf"/>
</dbReference>
<organism evidence="7">
    <name type="scientific">Fagus sylvatica</name>
    <name type="common">Beechnut</name>
    <dbReference type="NCBI Taxonomy" id="28930"/>
    <lineage>
        <taxon>Eukaryota</taxon>
        <taxon>Viridiplantae</taxon>
        <taxon>Streptophyta</taxon>
        <taxon>Embryophyta</taxon>
        <taxon>Tracheophyta</taxon>
        <taxon>Spermatophyta</taxon>
        <taxon>Magnoliopsida</taxon>
        <taxon>eudicotyledons</taxon>
        <taxon>Gunneridae</taxon>
        <taxon>Pentapetalae</taxon>
        <taxon>rosids</taxon>
        <taxon>fabids</taxon>
        <taxon>Fagales</taxon>
        <taxon>Fagaceae</taxon>
        <taxon>Fagus</taxon>
    </lineage>
</organism>
<dbReference type="EMBL" id="OIVN01004791">
    <property type="protein sequence ID" value="SPD19294.1"/>
    <property type="molecule type" value="Genomic_DNA"/>
</dbReference>
<dbReference type="InterPro" id="IPR005135">
    <property type="entry name" value="Endo/exonuclease/phosphatase"/>
</dbReference>
<evidence type="ECO:0000259" key="5">
    <source>
        <dbReference type="Pfam" id="PF14111"/>
    </source>
</evidence>
<accession>A0A2N9I5D8</accession>
<dbReference type="Pfam" id="PF14392">
    <property type="entry name" value="zf-CCHC_4"/>
    <property type="match status" value="1"/>
</dbReference>
<feature type="domain" description="DUF4283" evidence="5">
    <location>
        <begin position="13"/>
        <end position="84"/>
    </location>
</feature>
<dbReference type="GO" id="GO:0003824">
    <property type="term" value="F:catalytic activity"/>
    <property type="evidence" value="ECO:0007669"/>
    <property type="project" value="InterPro"/>
</dbReference>
<dbReference type="PANTHER" id="PTHR33116:SF86">
    <property type="entry name" value="REVERSE TRANSCRIPTASE DOMAIN-CONTAINING PROTEIN"/>
    <property type="match status" value="1"/>
</dbReference>
<dbReference type="Gene3D" id="3.60.10.10">
    <property type="entry name" value="Endonuclease/exonuclease/phosphatase"/>
    <property type="match status" value="1"/>
</dbReference>
<evidence type="ECO:0000259" key="4">
    <source>
        <dbReference type="Pfam" id="PF13966"/>
    </source>
</evidence>
<dbReference type="Pfam" id="PF00078">
    <property type="entry name" value="RVT_1"/>
    <property type="match status" value="1"/>
</dbReference>
<feature type="compositionally biased region" description="Polar residues" evidence="1">
    <location>
        <begin position="337"/>
        <end position="352"/>
    </location>
</feature>
<dbReference type="Pfam" id="PF14111">
    <property type="entry name" value="DUF4283"/>
    <property type="match status" value="1"/>
</dbReference>
<reference evidence="7" key="1">
    <citation type="submission" date="2018-02" db="EMBL/GenBank/DDBJ databases">
        <authorList>
            <person name="Cohen D.B."/>
            <person name="Kent A.D."/>
        </authorList>
    </citation>
    <scope>NUCLEOTIDE SEQUENCE</scope>
</reference>
<evidence type="ECO:0008006" key="8">
    <source>
        <dbReference type="Google" id="ProtNLM"/>
    </source>
</evidence>
<dbReference type="Pfam" id="PF03372">
    <property type="entry name" value="Exo_endo_phos"/>
    <property type="match status" value="1"/>
</dbReference>
<sequence>MNEEDLECKTPEGRFLTQKPINFRATRSTLRLAWRMGDDVRIVEVGNGLLQFRFAHAFQMKWVLEHGPWNFDNHLLVLRPWKRGLTTATTTFTHALFWVQIWGLPFDLMDPGVGETIGHNLGNFVLVDKRSEFMDSASFLQIRVEIPIAKPLRRGGYILSPEGEQVWVQYKYERLPLFCHSCGRLGHSVQACTHTTPPTSDAAAPVLPYGEWLRASPNSRPIFQCSPREGVSQNSLHPTTNPVQDDDMNRTPPATVVAANQESQAEGLQIPTNLGSGDTVIETQADISVSRDFPIIAKDTLESTTNNKENLCPSIVENPIPTLKVPINEPSLETFEESTSPLPAQSDQSVHNTRTPLTSVTDSILNIPVLHNHYHNQFAEIQERTKTYGTWKRAIKMEGDMTPSIHADHPLVGSKRGRKEELEEGTGLGKSRKKGRLGNPKAIRALHEMVQSKVPSILFLIETKMDNSEMTVVRSRLGFHNALIVPSMGRSGGLAMLWKDDVELAIQSYSHHHIDSLIKSTDSFHWRFTGFYGFPEEQRKYESWRLLEHLGSMFSLPWLCVGDFNEILEQSEKRGLLDRSLQKMLEFRSALNSCQLIDIGYHGPIFTWDNGRHGAANVQERLDRATATLNWLDKFHGTIVHNVLWSSSDHLPLLIECGSTPSPVQTGKRPHRFEEKWATNRECEEIIREVWSQDHSSGSLMFALTEKIKECRSRLVTWGRSTFGAERIEFETKTKALEGLRLDNQDGKNNELIHDLNSEINAHLHKAEIHWRQRSRAVWLQAGDKNTKYFHFRASQRQRKNRIQGLFDSNNIWQEEASSVAHTTEQYFKDIFSTSHPPQIDYTINSMEAVVTQEHNSTLLLNFEAEEVRKAVFQMPPSKSPGPDDSQSAFLPGRLITDNVAVAYELMHTMRSKRKGKIGYMAMKLDMSKAYDRVEWAFLKAAMLKMGFAQRWVDLVMECVSTPTYSVLINGVPQGYIHPSRGVRQGDPLSPYIFLICAEGLSSLIRKAELAGLIHGISASRPNTPATTRTEICSILGVSAHAPNEKYLGLPVMIGKSKTRTFNELKERVTKKLVGWKEKTLSSAGREILIKAVVQAIPSYTMSCFKLPRLWCTDIQAHIGRFWWGQQRSERKIHWINWTTMCQPKAKGGMGFRDIHSFNIALLAKQGWRLLQHPASLFYRVFKAKYFPQTNFLHASMGSNPSYIWRSFMAAQDLLRRGSCWQIGNGARINIWEDCWNSTKLHRGPSSGSLEKVIDLIDGNSNQWKTSFIQATFSPHEATSILAIPLLAVPTTDSLFWKHTKTREFTVRSAYHLQSQGSDQSNQAEGSNAQDLRRFWKYLWRLRIPPKSKHFLWRACLNVLPTRANLTRRGLTIAESCAMCPYQSETVTHILWACPLARNVWSLLPGKVQKLANTEDKDFFDISSLVASILTRLEFEQWTMTCWAIWNARNRYVFEGVQEHPSKILESASKLLNDYREACTTAAARSS</sequence>
<evidence type="ECO:0000259" key="2">
    <source>
        <dbReference type="Pfam" id="PF00078"/>
    </source>
</evidence>
<proteinExistence type="predicted"/>
<dbReference type="InterPro" id="IPR025558">
    <property type="entry name" value="DUF4283"/>
</dbReference>
<feature type="compositionally biased region" description="Polar residues" evidence="1">
    <location>
        <begin position="231"/>
        <end position="243"/>
    </location>
</feature>
<dbReference type="SUPFAM" id="SSF56219">
    <property type="entry name" value="DNase I-like"/>
    <property type="match status" value="1"/>
</dbReference>
<feature type="region of interest" description="Disordered" evidence="1">
    <location>
        <begin position="333"/>
        <end position="352"/>
    </location>
</feature>
<feature type="domain" description="Reverse transcriptase" evidence="2">
    <location>
        <begin position="885"/>
        <end position="1008"/>
    </location>
</feature>
<dbReference type="InterPro" id="IPR026960">
    <property type="entry name" value="RVT-Znf"/>
</dbReference>
<feature type="domain" description="Reverse transcriptase zinc-binding" evidence="4">
    <location>
        <begin position="1305"/>
        <end position="1401"/>
    </location>
</feature>
<evidence type="ECO:0000259" key="3">
    <source>
        <dbReference type="Pfam" id="PF03372"/>
    </source>
</evidence>
<gene>
    <name evidence="7" type="ORF">FSB_LOCUS47176</name>
</gene>
<feature type="domain" description="Endonuclease/exonuclease/phosphatase" evidence="3">
    <location>
        <begin position="437"/>
        <end position="650"/>
    </location>
</feature>
<feature type="domain" description="Zinc knuckle CX2CX4HX4C" evidence="6">
    <location>
        <begin position="148"/>
        <end position="193"/>
    </location>
</feature>
<dbReference type="PANTHER" id="PTHR33116">
    <property type="entry name" value="REVERSE TRANSCRIPTASE ZINC-BINDING DOMAIN-CONTAINING PROTEIN-RELATED-RELATED"/>
    <property type="match status" value="1"/>
</dbReference>